<feature type="domain" description="Putative T7SS secretion signal" evidence="2">
    <location>
        <begin position="3"/>
        <end position="171"/>
    </location>
</feature>
<protein>
    <submittedName>
        <fullName evidence="3">Alpha/beta hydrolase</fullName>
    </submittedName>
</protein>
<evidence type="ECO:0000259" key="2">
    <source>
        <dbReference type="Pfam" id="PF21725"/>
    </source>
</evidence>
<keyword evidence="3" id="KW-0378">Hydrolase</keyword>
<evidence type="ECO:0000313" key="3">
    <source>
        <dbReference type="EMBL" id="SDP37684.1"/>
    </source>
</evidence>
<sequence length="609" mass="63002">MNAELGSTRDPSLLIPGDVGELHRAAAAWRARAESAQDVGSALHSMRTVPDWAGEAADAYETRAGTVESGWTAMATAFRAGQSALEDVAAAIDAARAKAGDAIDLWDQAEALDAAAFQDAPAESTGWLGPDRRAFLGSAPRAEARAVLADARTALSIATQKAAAALRAAIAAPGLGADEWAAILTGCANSSQVLDALAGADAASLAALLRARPSLAGVLAQAESAAVAPWWAQLDDSQRDALIHAAPAITGNLGGVAYAARDEANRIWLEDQLADARAALAEAERPPTYDDILGGYAAAQAYAERLDQVRSRVKGLEDIESSLTSPDGKAPRFLMSLTADSPPLAAVSIGDLDTADDITYAVPGMGTTTEGMGDWTRAAQNLLTKQDRSDSGSTHAVVAWIGYQTPPIPVAEGGFDVMHNDLAQRGADNLARDLRAADVVRADAQINVVAHSYGTTTSSFALTEQGVHVDTYVTLGSAGLPAGVEEASDLQADQVFAGQAQDVWKIDPAGGDAWAWTGRLSPDHPINPVDPGFGANTFSVAGDAGSKPVLDHNVSTPDGTGYLDFDTESLRNVALATTGQGALVSPYVPPGPTPFQQSLIEGMTHGPIY</sequence>
<organism evidence="3 4">
    <name type="scientific">Microbacterium testaceum (strain StLB037)</name>
    <dbReference type="NCBI Taxonomy" id="979556"/>
    <lineage>
        <taxon>Bacteria</taxon>
        <taxon>Bacillati</taxon>
        <taxon>Actinomycetota</taxon>
        <taxon>Actinomycetes</taxon>
        <taxon>Micrococcales</taxon>
        <taxon>Microbacteriaceae</taxon>
        <taxon>Microbacterium</taxon>
    </lineage>
</organism>
<dbReference type="Proteomes" id="UP000186456">
    <property type="component" value="Unassembled WGS sequence"/>
</dbReference>
<dbReference type="InterPro" id="IPR010427">
    <property type="entry name" value="DUF1023"/>
</dbReference>
<accession>A0A1H0S7I8</accession>
<reference evidence="3 4" key="1">
    <citation type="submission" date="2016-10" db="EMBL/GenBank/DDBJ databases">
        <authorList>
            <person name="de Groot N.N."/>
        </authorList>
    </citation>
    <scope>NUCLEOTIDE SEQUENCE [LARGE SCALE GENOMIC DNA]</scope>
    <source>
        <strain evidence="3 4">StLB037</strain>
    </source>
</reference>
<dbReference type="RefSeq" id="WP_074697017.1">
    <property type="nucleotide sequence ID" value="NZ_FNJN01000008.1"/>
</dbReference>
<evidence type="ECO:0000313" key="4">
    <source>
        <dbReference type="Proteomes" id="UP000186456"/>
    </source>
</evidence>
<dbReference type="GO" id="GO:0016787">
    <property type="term" value="F:hydrolase activity"/>
    <property type="evidence" value="ECO:0007669"/>
    <property type="project" value="UniProtKB-KW"/>
</dbReference>
<dbReference type="InterPro" id="IPR049082">
    <property type="entry name" value="T7SS_signal"/>
</dbReference>
<gene>
    <name evidence="3" type="ORF">SAMN04487788_3259</name>
</gene>
<name>A0A1H0S7I8_MICTS</name>
<dbReference type="Pfam" id="PF06259">
    <property type="entry name" value="Abhydrolase_8"/>
    <property type="match status" value="1"/>
</dbReference>
<dbReference type="Pfam" id="PF21725">
    <property type="entry name" value="T7SS_signal"/>
    <property type="match status" value="1"/>
</dbReference>
<proteinExistence type="predicted"/>
<dbReference type="EMBL" id="FNJN01000008">
    <property type="protein sequence ID" value="SDP37684.1"/>
    <property type="molecule type" value="Genomic_DNA"/>
</dbReference>
<dbReference type="AlphaFoldDB" id="A0A1H0S7I8"/>
<feature type="domain" description="DUF1023" evidence="1">
    <location>
        <begin position="344"/>
        <end position="504"/>
    </location>
</feature>
<evidence type="ECO:0000259" key="1">
    <source>
        <dbReference type="Pfam" id="PF06259"/>
    </source>
</evidence>